<evidence type="ECO:0000313" key="1">
    <source>
        <dbReference type="EMBL" id="RCU47222.1"/>
    </source>
</evidence>
<organism evidence="1 2">
    <name type="scientific">Haloplanus salinus</name>
    <dbReference type="NCBI Taxonomy" id="1126245"/>
    <lineage>
        <taxon>Archaea</taxon>
        <taxon>Methanobacteriati</taxon>
        <taxon>Methanobacteriota</taxon>
        <taxon>Stenosarchaea group</taxon>
        <taxon>Halobacteria</taxon>
        <taxon>Halobacteriales</taxon>
        <taxon>Haloferacaceae</taxon>
        <taxon>Haloplanus</taxon>
    </lineage>
</organism>
<sequence length="72" mass="7985">MGGKDTETCGRCAMSSVVGVASADDEDDERDPYAGARIEVDERQLRAVSPAAWLGRLKRRLDDYATRFTYGR</sequence>
<accession>A0A368N9J5</accession>
<gene>
    <name evidence="1" type="ORF">DU504_07845</name>
</gene>
<name>A0A368N9J5_9EURY</name>
<comment type="caution">
    <text evidence="1">The sequence shown here is derived from an EMBL/GenBank/DDBJ whole genome shotgun (WGS) entry which is preliminary data.</text>
</comment>
<keyword evidence="2" id="KW-1185">Reference proteome</keyword>
<dbReference type="InterPro" id="IPR058320">
    <property type="entry name" value="DUF8007"/>
</dbReference>
<evidence type="ECO:0000313" key="2">
    <source>
        <dbReference type="Proteomes" id="UP000252189"/>
    </source>
</evidence>
<dbReference type="RefSeq" id="WP_114448770.1">
    <property type="nucleotide sequence ID" value="NZ_QPHM01000001.1"/>
</dbReference>
<protein>
    <submittedName>
        <fullName evidence="1">Uncharacterized protein</fullName>
    </submittedName>
</protein>
<dbReference type="Pfam" id="PF26029">
    <property type="entry name" value="DUF8007"/>
    <property type="match status" value="1"/>
</dbReference>
<dbReference type="OrthoDB" id="165777at2157"/>
<dbReference type="Proteomes" id="UP000252189">
    <property type="component" value="Unassembled WGS sequence"/>
</dbReference>
<dbReference type="AlphaFoldDB" id="A0A368N9J5"/>
<dbReference type="EMBL" id="QPHM01000001">
    <property type="protein sequence ID" value="RCU47222.1"/>
    <property type="molecule type" value="Genomic_DNA"/>
</dbReference>
<reference evidence="1 2" key="1">
    <citation type="submission" date="2018-07" db="EMBL/GenBank/DDBJ databases">
        <title>Genome sequences of Haloplanus salinus JCM 18368T.</title>
        <authorList>
            <person name="Kim Y.B."/>
            <person name="Roh S.W."/>
        </authorList>
    </citation>
    <scope>NUCLEOTIDE SEQUENCE [LARGE SCALE GENOMIC DNA]</scope>
    <source>
        <strain evidence="1 2">JCM 18368</strain>
    </source>
</reference>
<proteinExistence type="predicted"/>